<evidence type="ECO:0000256" key="4">
    <source>
        <dbReference type="ARBA" id="ARBA00022723"/>
    </source>
</evidence>
<evidence type="ECO:0000256" key="7">
    <source>
        <dbReference type="ARBA" id="ARBA00022833"/>
    </source>
</evidence>
<dbReference type="PANTHER" id="PTHR22937:SF163">
    <property type="entry name" value="RING-TYPE E3 UBIQUITIN TRANSFERASE"/>
    <property type="match status" value="1"/>
</dbReference>
<dbReference type="PROSITE" id="PS50089">
    <property type="entry name" value="ZF_RING_2"/>
    <property type="match status" value="1"/>
</dbReference>
<dbReference type="SMART" id="SM00184">
    <property type="entry name" value="RING"/>
    <property type="match status" value="1"/>
</dbReference>
<keyword evidence="6" id="KW-0833">Ubl conjugation pathway</keyword>
<gene>
    <name evidence="10" type="ORF">SSX86_019178</name>
</gene>
<dbReference type="Pfam" id="PF13639">
    <property type="entry name" value="zf-RING_2"/>
    <property type="match status" value="1"/>
</dbReference>
<reference evidence="10 11" key="1">
    <citation type="submission" date="2024-04" db="EMBL/GenBank/DDBJ databases">
        <title>The reference genome of an endangered Asteraceae, Deinandra increscens subsp. villosa, native to the Central Coast of California.</title>
        <authorList>
            <person name="Guilliams M."/>
            <person name="Hasenstab-Lehman K."/>
            <person name="Meyer R."/>
            <person name="Mcevoy S."/>
        </authorList>
    </citation>
    <scope>NUCLEOTIDE SEQUENCE [LARGE SCALE GENOMIC DNA]</scope>
    <source>
        <tissue evidence="10">Leaf</tissue>
    </source>
</reference>
<proteinExistence type="predicted"/>
<evidence type="ECO:0000259" key="9">
    <source>
        <dbReference type="PROSITE" id="PS50089"/>
    </source>
</evidence>
<evidence type="ECO:0000256" key="1">
    <source>
        <dbReference type="ARBA" id="ARBA00000900"/>
    </source>
</evidence>
<dbReference type="Gene3D" id="3.30.40.10">
    <property type="entry name" value="Zinc/RING finger domain, C3HC4 (zinc finger)"/>
    <property type="match status" value="1"/>
</dbReference>
<evidence type="ECO:0000256" key="5">
    <source>
        <dbReference type="ARBA" id="ARBA00022771"/>
    </source>
</evidence>
<dbReference type="EMBL" id="JBCNJP010000019">
    <property type="protein sequence ID" value="KAK9061994.1"/>
    <property type="molecule type" value="Genomic_DNA"/>
</dbReference>
<dbReference type="InterPro" id="IPR013083">
    <property type="entry name" value="Znf_RING/FYVE/PHD"/>
</dbReference>
<dbReference type="CDD" id="cd16469">
    <property type="entry name" value="RING-H2_RNF24-like"/>
    <property type="match status" value="1"/>
</dbReference>
<accession>A0AAP0GVE6</accession>
<dbReference type="PANTHER" id="PTHR22937">
    <property type="entry name" value="E3 UBIQUITIN-PROTEIN LIGASE RNF165"/>
    <property type="match status" value="1"/>
</dbReference>
<sequence>MNPYYHNHIIFQESFYFYMYRYDVPAPRFMYNYVSRTQYMEYVDDMAILNTSNTRSPWVNQQPMHHSLYLRNQYMSYPTPEDTSFDPSFVLEESLVMDELESSLAQQQVIDGTSGSGLSEEKISEHLHVYEITEGEEGDSCCICLGEYGKREKMGILECGHRYHAECIKRWLLSKNVCPMCRSTALTV</sequence>
<dbReference type="Proteomes" id="UP001408789">
    <property type="component" value="Unassembled WGS sequence"/>
</dbReference>
<evidence type="ECO:0000256" key="2">
    <source>
        <dbReference type="ARBA" id="ARBA00012483"/>
    </source>
</evidence>
<evidence type="ECO:0000256" key="3">
    <source>
        <dbReference type="ARBA" id="ARBA00022679"/>
    </source>
</evidence>
<dbReference type="EC" id="2.3.2.27" evidence="2"/>
<comment type="catalytic activity">
    <reaction evidence="1">
        <text>S-ubiquitinyl-[E2 ubiquitin-conjugating enzyme]-L-cysteine + [acceptor protein]-L-lysine = [E2 ubiquitin-conjugating enzyme]-L-cysteine + N(6)-ubiquitinyl-[acceptor protein]-L-lysine.</text>
        <dbReference type="EC" id="2.3.2.27"/>
    </reaction>
</comment>
<keyword evidence="4" id="KW-0479">Metal-binding</keyword>
<dbReference type="InterPro" id="IPR045191">
    <property type="entry name" value="MBR1/2-like"/>
</dbReference>
<evidence type="ECO:0000313" key="11">
    <source>
        <dbReference type="Proteomes" id="UP001408789"/>
    </source>
</evidence>
<dbReference type="SUPFAM" id="SSF57850">
    <property type="entry name" value="RING/U-box"/>
    <property type="match status" value="1"/>
</dbReference>
<dbReference type="GO" id="GO:0061630">
    <property type="term" value="F:ubiquitin protein ligase activity"/>
    <property type="evidence" value="ECO:0007669"/>
    <property type="project" value="UniProtKB-EC"/>
</dbReference>
<dbReference type="InterPro" id="IPR001841">
    <property type="entry name" value="Znf_RING"/>
</dbReference>
<feature type="domain" description="RING-type" evidence="9">
    <location>
        <begin position="141"/>
        <end position="182"/>
    </location>
</feature>
<organism evidence="10 11">
    <name type="scientific">Deinandra increscens subsp. villosa</name>
    <dbReference type="NCBI Taxonomy" id="3103831"/>
    <lineage>
        <taxon>Eukaryota</taxon>
        <taxon>Viridiplantae</taxon>
        <taxon>Streptophyta</taxon>
        <taxon>Embryophyta</taxon>
        <taxon>Tracheophyta</taxon>
        <taxon>Spermatophyta</taxon>
        <taxon>Magnoliopsida</taxon>
        <taxon>eudicotyledons</taxon>
        <taxon>Gunneridae</taxon>
        <taxon>Pentapetalae</taxon>
        <taxon>asterids</taxon>
        <taxon>campanulids</taxon>
        <taxon>Asterales</taxon>
        <taxon>Asteraceae</taxon>
        <taxon>Asteroideae</taxon>
        <taxon>Heliantheae alliance</taxon>
        <taxon>Madieae</taxon>
        <taxon>Madiinae</taxon>
        <taxon>Deinandra</taxon>
    </lineage>
</organism>
<protein>
    <recommendedName>
        <fullName evidence="2">RING-type E3 ubiquitin transferase</fullName>
        <ecNumber evidence="2">2.3.2.27</ecNumber>
    </recommendedName>
</protein>
<keyword evidence="3" id="KW-0808">Transferase</keyword>
<evidence type="ECO:0000256" key="8">
    <source>
        <dbReference type="PROSITE-ProRule" id="PRU00175"/>
    </source>
</evidence>
<keyword evidence="5 8" id="KW-0863">Zinc-finger</keyword>
<name>A0AAP0GVE6_9ASTR</name>
<keyword evidence="7" id="KW-0862">Zinc</keyword>
<comment type="caution">
    <text evidence="10">The sequence shown here is derived from an EMBL/GenBank/DDBJ whole genome shotgun (WGS) entry which is preliminary data.</text>
</comment>
<evidence type="ECO:0000256" key="6">
    <source>
        <dbReference type="ARBA" id="ARBA00022786"/>
    </source>
</evidence>
<dbReference type="AlphaFoldDB" id="A0AAP0GVE6"/>
<dbReference type="GO" id="GO:0008270">
    <property type="term" value="F:zinc ion binding"/>
    <property type="evidence" value="ECO:0007669"/>
    <property type="project" value="UniProtKB-KW"/>
</dbReference>
<keyword evidence="11" id="KW-1185">Reference proteome</keyword>
<evidence type="ECO:0000313" key="10">
    <source>
        <dbReference type="EMBL" id="KAK9061994.1"/>
    </source>
</evidence>